<keyword evidence="1" id="KW-0808">Transferase</keyword>
<dbReference type="GO" id="GO:0016773">
    <property type="term" value="F:phosphotransferase activity, alcohol group as acceptor"/>
    <property type="evidence" value="ECO:0007669"/>
    <property type="project" value="InterPro"/>
</dbReference>
<evidence type="ECO:0000313" key="1">
    <source>
        <dbReference type="EMBL" id="OXC79953.1"/>
    </source>
</evidence>
<dbReference type="Pfam" id="PF04655">
    <property type="entry name" value="APH_6_hur"/>
    <property type="match status" value="1"/>
</dbReference>
<comment type="caution">
    <text evidence="1">The sequence shown here is derived from an EMBL/GenBank/DDBJ whole genome shotgun (WGS) entry which is preliminary data.</text>
</comment>
<protein>
    <submittedName>
        <fullName evidence="1">Streptomycin 3''-kinase</fullName>
    </submittedName>
</protein>
<dbReference type="InterPro" id="IPR011009">
    <property type="entry name" value="Kinase-like_dom_sf"/>
</dbReference>
<dbReference type="RefSeq" id="WP_089159336.1">
    <property type="nucleotide sequence ID" value="NZ_MTHB01000027.1"/>
</dbReference>
<evidence type="ECO:0000313" key="2">
    <source>
        <dbReference type="Proteomes" id="UP000214720"/>
    </source>
</evidence>
<keyword evidence="1" id="KW-0418">Kinase</keyword>
<name>A0A226X9F1_CABSO</name>
<dbReference type="InterPro" id="IPR006748">
    <property type="entry name" value="NH2Glyco/OHUrea_AB-resist_kin"/>
</dbReference>
<proteinExistence type="predicted"/>
<accession>A0A226X9F1</accession>
<organism evidence="1 2">
    <name type="scientific">Caballeronia sordidicola</name>
    <name type="common">Burkholderia sordidicola</name>
    <dbReference type="NCBI Taxonomy" id="196367"/>
    <lineage>
        <taxon>Bacteria</taxon>
        <taxon>Pseudomonadati</taxon>
        <taxon>Pseudomonadota</taxon>
        <taxon>Betaproteobacteria</taxon>
        <taxon>Burkholderiales</taxon>
        <taxon>Burkholderiaceae</taxon>
        <taxon>Caballeronia</taxon>
    </lineage>
</organism>
<gene>
    <name evidence="1" type="ORF">BSU04_03975</name>
</gene>
<dbReference type="GO" id="GO:0019748">
    <property type="term" value="P:secondary metabolic process"/>
    <property type="evidence" value="ECO:0007669"/>
    <property type="project" value="InterPro"/>
</dbReference>
<dbReference type="AlphaFoldDB" id="A0A226X9F1"/>
<dbReference type="OrthoDB" id="3638028at2"/>
<dbReference type="GO" id="GO:0016301">
    <property type="term" value="F:kinase activity"/>
    <property type="evidence" value="ECO:0007669"/>
    <property type="project" value="UniProtKB-KW"/>
</dbReference>
<dbReference type="EMBL" id="MTHB01000027">
    <property type="protein sequence ID" value="OXC79953.1"/>
    <property type="molecule type" value="Genomic_DNA"/>
</dbReference>
<dbReference type="Proteomes" id="UP000214720">
    <property type="component" value="Unassembled WGS sequence"/>
</dbReference>
<reference evidence="2" key="1">
    <citation type="submission" date="2017-01" db="EMBL/GenBank/DDBJ databases">
        <title>Genome Analysis of Deinococcus marmoris KOPRI26562.</title>
        <authorList>
            <person name="Kim J.H."/>
            <person name="Oh H.-M."/>
        </authorList>
    </citation>
    <scope>NUCLEOTIDE SEQUENCE [LARGE SCALE GENOMIC DNA]</scope>
    <source>
        <strain evidence="2">PAMC 26633</strain>
    </source>
</reference>
<dbReference type="Gene3D" id="1.10.510.10">
    <property type="entry name" value="Transferase(Phosphotransferase) domain 1"/>
    <property type="match status" value="1"/>
</dbReference>
<dbReference type="SUPFAM" id="SSF56112">
    <property type="entry name" value="Protein kinase-like (PK-like)"/>
    <property type="match status" value="1"/>
</dbReference>
<dbReference type="Gene3D" id="1.20.1270.240">
    <property type="match status" value="1"/>
</dbReference>
<sequence>MKELAPAEGLTKLHSYLHRWALKADGLPFHTHACWLQPVRYHGELAMLKIATEDEERRGAFLMRWWDGVGAVRALAHEGDALLLERASGDRSLIDMARTGQDDEASRIMCQVAASLHTPRTGAKPELIPLSRRFESLRQVAKTHAGVFEQAAFIAEGLLAAQSEIVVLHGDIHHGNVLDAGARGWLAIDPKGLEGERAFDFANIFCNPDASIATSPGRLARQVAVIAEAGELDPVRLVAWIASFAALSAAWHLEDGGKPDLALAVADIAINELQHRARP</sequence>